<evidence type="ECO:0000256" key="6">
    <source>
        <dbReference type="SAM" id="Phobius"/>
    </source>
</evidence>
<organism evidence="7 8">
    <name type="scientific">Sphaeroforma arctica JP610</name>
    <dbReference type="NCBI Taxonomy" id="667725"/>
    <lineage>
        <taxon>Eukaryota</taxon>
        <taxon>Ichthyosporea</taxon>
        <taxon>Ichthyophonida</taxon>
        <taxon>Sphaeroforma</taxon>
    </lineage>
</organism>
<dbReference type="InterPro" id="IPR000791">
    <property type="entry name" value="Gpr1/Fun34/SatP-like"/>
</dbReference>
<comment type="subcellular location">
    <subcellularLocation>
        <location evidence="1">Membrane</location>
        <topology evidence="1">Multi-pass membrane protein</topology>
    </subcellularLocation>
</comment>
<sequence length="219" mass="23601">MVSKEEDRTSVNMIDTQRIATPPMQPVMMVPKGPANAGPIGLMGFGMTTVLLNFYNAGVAESGTVGLIACYGIFHGGLAQLLAGMWEISAGKVFTGTAFTTYGAFWMGLGLFDGLIVTGNLAPGDISEGKCIWLCIWGVFTFLMFLGTFRANRTVQFVFLSLSLLFFLLAGGVYSEGVHKTAGAVGIACGASAMYLGWAEIMNEVYQREMIPIFKIKWE</sequence>
<feature type="transmembrane region" description="Helical" evidence="6">
    <location>
        <begin position="37"/>
        <end position="55"/>
    </location>
</feature>
<dbReference type="PANTHER" id="PTHR30178:SF3">
    <property type="entry name" value="SUCCINATE-ACETATE_PROTON SYMPORTER SATP"/>
    <property type="match status" value="1"/>
</dbReference>
<dbReference type="RefSeq" id="XP_014153157.1">
    <property type="nucleotide sequence ID" value="XM_014297682.1"/>
</dbReference>
<dbReference type="InterPro" id="IPR047623">
    <property type="entry name" value="SatP"/>
</dbReference>
<evidence type="ECO:0008006" key="9">
    <source>
        <dbReference type="Google" id="ProtNLM"/>
    </source>
</evidence>
<proteinExistence type="inferred from homology"/>
<keyword evidence="3 6" id="KW-0812">Transmembrane</keyword>
<gene>
    <name evidence="7" type="ORF">SARC_08350</name>
</gene>
<dbReference type="Pfam" id="PF01184">
    <property type="entry name" value="Gpr1_Fun34_YaaH"/>
    <property type="match status" value="1"/>
</dbReference>
<dbReference type="NCBIfam" id="NF038013">
    <property type="entry name" value="AceTr_1"/>
    <property type="match status" value="1"/>
</dbReference>
<protein>
    <recommendedName>
        <fullName evidence="9">GPR1/FUN34/yaaH family protein</fullName>
    </recommendedName>
</protein>
<feature type="transmembrane region" description="Helical" evidence="6">
    <location>
        <begin position="131"/>
        <end position="149"/>
    </location>
</feature>
<comment type="similarity">
    <text evidence="2">Belongs to the acetate uptake transporter (AceTr) (TC 2.A.96) family.</text>
</comment>
<dbReference type="Proteomes" id="UP000054560">
    <property type="component" value="Unassembled WGS sequence"/>
</dbReference>
<feature type="transmembrane region" description="Helical" evidence="6">
    <location>
        <begin position="67"/>
        <end position="86"/>
    </location>
</feature>
<dbReference type="GeneID" id="25908854"/>
<keyword evidence="4 6" id="KW-1133">Transmembrane helix</keyword>
<dbReference type="GO" id="GO:0015360">
    <property type="term" value="F:acetate:proton symporter activity"/>
    <property type="evidence" value="ECO:0007669"/>
    <property type="project" value="TreeGrafter"/>
</dbReference>
<evidence type="ECO:0000313" key="8">
    <source>
        <dbReference type="Proteomes" id="UP000054560"/>
    </source>
</evidence>
<dbReference type="OrthoDB" id="3648309at2759"/>
<feature type="transmembrane region" description="Helical" evidence="6">
    <location>
        <begin position="155"/>
        <end position="174"/>
    </location>
</feature>
<dbReference type="STRING" id="667725.A0A0L0FR60"/>
<reference evidence="7 8" key="1">
    <citation type="submission" date="2011-02" db="EMBL/GenBank/DDBJ databases">
        <title>The Genome Sequence of Sphaeroforma arctica JP610.</title>
        <authorList>
            <consortium name="The Broad Institute Genome Sequencing Platform"/>
            <person name="Russ C."/>
            <person name="Cuomo C."/>
            <person name="Young S.K."/>
            <person name="Zeng Q."/>
            <person name="Gargeya S."/>
            <person name="Alvarado L."/>
            <person name="Berlin A."/>
            <person name="Chapman S.B."/>
            <person name="Chen Z."/>
            <person name="Freedman E."/>
            <person name="Gellesch M."/>
            <person name="Goldberg J."/>
            <person name="Griggs A."/>
            <person name="Gujja S."/>
            <person name="Heilman E."/>
            <person name="Heiman D."/>
            <person name="Howarth C."/>
            <person name="Mehta T."/>
            <person name="Neiman D."/>
            <person name="Pearson M."/>
            <person name="Roberts A."/>
            <person name="Saif S."/>
            <person name="Shea T."/>
            <person name="Shenoy N."/>
            <person name="Sisk P."/>
            <person name="Stolte C."/>
            <person name="Sykes S."/>
            <person name="White J."/>
            <person name="Yandava C."/>
            <person name="Burger G."/>
            <person name="Gray M.W."/>
            <person name="Holland P.W.H."/>
            <person name="King N."/>
            <person name="Lang F.B.F."/>
            <person name="Roger A.J."/>
            <person name="Ruiz-Trillo I."/>
            <person name="Haas B."/>
            <person name="Nusbaum C."/>
            <person name="Birren B."/>
        </authorList>
    </citation>
    <scope>NUCLEOTIDE SEQUENCE [LARGE SCALE GENOMIC DNA]</scope>
    <source>
        <strain evidence="7 8">JP610</strain>
    </source>
</reference>
<evidence type="ECO:0000256" key="2">
    <source>
        <dbReference type="ARBA" id="ARBA00005587"/>
    </source>
</evidence>
<evidence type="ECO:0000256" key="3">
    <source>
        <dbReference type="ARBA" id="ARBA00022692"/>
    </source>
</evidence>
<evidence type="ECO:0000256" key="4">
    <source>
        <dbReference type="ARBA" id="ARBA00022989"/>
    </source>
</evidence>
<evidence type="ECO:0000256" key="5">
    <source>
        <dbReference type="ARBA" id="ARBA00023136"/>
    </source>
</evidence>
<dbReference type="GO" id="GO:0005886">
    <property type="term" value="C:plasma membrane"/>
    <property type="evidence" value="ECO:0007669"/>
    <property type="project" value="TreeGrafter"/>
</dbReference>
<feature type="transmembrane region" description="Helical" evidence="6">
    <location>
        <begin position="181"/>
        <end position="198"/>
    </location>
</feature>
<keyword evidence="5 6" id="KW-0472">Membrane</keyword>
<dbReference type="eggNOG" id="ENOG502QUJS">
    <property type="taxonomic scope" value="Eukaryota"/>
</dbReference>
<feature type="transmembrane region" description="Helical" evidence="6">
    <location>
        <begin position="98"/>
        <end position="119"/>
    </location>
</feature>
<dbReference type="PANTHER" id="PTHR30178">
    <property type="entry name" value="INNER MEMBRANE PROTEIN YAAH"/>
    <property type="match status" value="1"/>
</dbReference>
<evidence type="ECO:0000313" key="7">
    <source>
        <dbReference type="EMBL" id="KNC79255.1"/>
    </source>
</evidence>
<accession>A0A0L0FR60</accession>
<dbReference type="GO" id="GO:0071422">
    <property type="term" value="P:succinate transmembrane transport"/>
    <property type="evidence" value="ECO:0007669"/>
    <property type="project" value="TreeGrafter"/>
</dbReference>
<evidence type="ECO:0000256" key="1">
    <source>
        <dbReference type="ARBA" id="ARBA00004141"/>
    </source>
</evidence>
<dbReference type="EMBL" id="KQ242340">
    <property type="protein sequence ID" value="KNC79255.1"/>
    <property type="molecule type" value="Genomic_DNA"/>
</dbReference>
<name>A0A0L0FR60_9EUKA</name>
<dbReference type="AlphaFoldDB" id="A0A0L0FR60"/>
<keyword evidence="8" id="KW-1185">Reference proteome</keyword>